<dbReference type="Gene3D" id="3.80.10.10">
    <property type="entry name" value="Ribonuclease Inhibitor"/>
    <property type="match status" value="1"/>
</dbReference>
<evidence type="ECO:0000256" key="11">
    <source>
        <dbReference type="ARBA" id="ARBA00022824"/>
    </source>
</evidence>
<feature type="domain" description="Pyrin" evidence="20">
    <location>
        <begin position="1"/>
        <end position="94"/>
    </location>
</feature>
<evidence type="ECO:0000256" key="14">
    <source>
        <dbReference type="ARBA" id="ARBA00023015"/>
    </source>
</evidence>
<dbReference type="Pfam" id="PF02758">
    <property type="entry name" value="PYRIN"/>
    <property type="match status" value="1"/>
</dbReference>
<evidence type="ECO:0000256" key="5">
    <source>
        <dbReference type="ARBA" id="ARBA00022490"/>
    </source>
</evidence>
<sequence>MAGEERGSAVLLRALQGLTPKDFQEFKAKLSEVPVERGGNIPRDCLAKAAHPCALLSCMGSSYREEVAMDVAIRLFQEMNLRDLAERLLDEKVKEHKRRYRQHVLRQFLSYKEVNSCLGDNVSVGSRYTPLSTARRSRGQEEAADTGHGRADTCAGAAGTGTTWMLFEADGDGRRPRVVVLVGAPGMGKTMTVRKVMVEWAEGTLGAQFDYVFCTDCEDLAPATEVSVAGLVSRCCPHRHTPVGQILRDHKRILFIFDGFEALGFPLVQPQAELSSDPGEAKLLEITLMSLLKKTVLPECSLLITTRPVALQRLRQCLEGECYVEILGFSAASKQEYFHRHFGDPGEAAAALGYVRGNEVLYSLCAIPAVSWTVCTVLQQELHKSRSLSECSKTATQMSMFCLSWLTKSRGRDKEQDLQKFLPELCSLAADGIWKHKVLFEEKEIKERGLDQPELLPLFLNEKISKAGVEEGNIYSFTHLHLQELFAAMFYVLEDEEETSGDSGALAKDVSVLLESYSESREDLRPTVLFLFGLMSQRAIEYADEVTGCSVSPRAREEMLRWLQGRHRGVSPPQRAPKLSHLDTFHFLFEMNEKSFTQSALGGFTDIDLRDVTFSLYDQAALCFCIRHWDRLDGVTLRGCSFARGEPQEELPTALTREPEELHPPIRPLCRALRHPGSRLRVLRLQWCRLSESCCRELGELLALHPGLERLELADGVLGDRGVRLLCHGLRQPGCHLRALR</sequence>
<dbReference type="OrthoDB" id="120976at2759"/>
<protein>
    <submittedName>
        <fullName evidence="22">NLRP3 protein</fullName>
    </submittedName>
</protein>
<feature type="non-terminal residue" evidence="22">
    <location>
        <position position="1"/>
    </location>
</feature>
<keyword evidence="18" id="KW-1271">Inflammasome</keyword>
<dbReference type="Pfam" id="PF17776">
    <property type="entry name" value="NLRC4_HD2"/>
    <property type="match status" value="1"/>
</dbReference>
<evidence type="ECO:0000259" key="20">
    <source>
        <dbReference type="PROSITE" id="PS50824"/>
    </source>
</evidence>
<evidence type="ECO:0000256" key="7">
    <source>
        <dbReference type="ARBA" id="ARBA00022553"/>
    </source>
</evidence>
<accession>A0A852L0Y7</accession>
<dbReference type="GO" id="GO:0061702">
    <property type="term" value="C:canonical inflammasome complex"/>
    <property type="evidence" value="ECO:0007669"/>
    <property type="project" value="UniProtKB-SubCell"/>
</dbReference>
<evidence type="ECO:0000256" key="3">
    <source>
        <dbReference type="ARBA" id="ARBA00004555"/>
    </source>
</evidence>
<keyword evidence="6" id="KW-0964">Secreted</keyword>
<dbReference type="GO" id="GO:0012505">
    <property type="term" value="C:endomembrane system"/>
    <property type="evidence" value="ECO:0007669"/>
    <property type="project" value="UniProtKB-SubCell"/>
</dbReference>
<dbReference type="InterPro" id="IPR004020">
    <property type="entry name" value="DAPIN"/>
</dbReference>
<keyword evidence="5" id="KW-0963">Cytoplasm</keyword>
<evidence type="ECO:0000256" key="2">
    <source>
        <dbReference type="ARBA" id="ARBA00004240"/>
    </source>
</evidence>
<feature type="region of interest" description="Disordered" evidence="19">
    <location>
        <begin position="131"/>
        <end position="151"/>
    </location>
</feature>
<proteinExistence type="predicted"/>
<comment type="caution">
    <text evidence="22">The sequence shown here is derived from an EMBL/GenBank/DDBJ whole genome shotgun (WGS) entry which is preliminary data.</text>
</comment>
<dbReference type="InterPro" id="IPR007111">
    <property type="entry name" value="NACHT_NTPase"/>
</dbReference>
<dbReference type="GO" id="GO:0006954">
    <property type="term" value="P:inflammatory response"/>
    <property type="evidence" value="ECO:0007669"/>
    <property type="project" value="UniProtKB-KW"/>
</dbReference>
<dbReference type="AlphaFoldDB" id="A0A852L0Y7"/>
<evidence type="ECO:0000256" key="18">
    <source>
        <dbReference type="ARBA" id="ARBA00023233"/>
    </source>
</evidence>
<evidence type="ECO:0000256" key="10">
    <source>
        <dbReference type="ARBA" id="ARBA00022801"/>
    </source>
</evidence>
<dbReference type="Pfam" id="PF05729">
    <property type="entry name" value="NACHT"/>
    <property type="match status" value="1"/>
</dbReference>
<dbReference type="Pfam" id="PF17779">
    <property type="entry name" value="WHD_NOD2"/>
    <property type="match status" value="1"/>
</dbReference>
<dbReference type="InterPro" id="IPR041075">
    <property type="entry name" value="NOD1/2_WH"/>
</dbReference>
<evidence type="ECO:0000256" key="6">
    <source>
        <dbReference type="ARBA" id="ARBA00022525"/>
    </source>
</evidence>
<dbReference type="Gene3D" id="3.40.50.300">
    <property type="entry name" value="P-loop containing nucleotide triphosphate hydrolases"/>
    <property type="match status" value="1"/>
</dbReference>
<dbReference type="PANTHER" id="PTHR45690">
    <property type="entry name" value="NACHT, LRR AND PYD DOMAINS-CONTAINING PROTEIN 12"/>
    <property type="match status" value="1"/>
</dbReference>
<evidence type="ECO:0000256" key="12">
    <source>
        <dbReference type="ARBA" id="ARBA00022840"/>
    </source>
</evidence>
<feature type="non-terminal residue" evidence="22">
    <location>
        <position position="741"/>
    </location>
</feature>
<dbReference type="SMART" id="SM01289">
    <property type="entry name" value="PYRIN"/>
    <property type="match status" value="1"/>
</dbReference>
<evidence type="ECO:0000256" key="1">
    <source>
        <dbReference type="ARBA" id="ARBA00004110"/>
    </source>
</evidence>
<evidence type="ECO:0000256" key="17">
    <source>
        <dbReference type="ARBA" id="ARBA00023198"/>
    </source>
</evidence>
<dbReference type="EMBL" id="WBNH01007786">
    <property type="protein sequence ID" value="NXX82007.1"/>
    <property type="molecule type" value="Genomic_DNA"/>
</dbReference>
<dbReference type="InterPro" id="IPR011029">
    <property type="entry name" value="DEATH-like_dom_sf"/>
</dbReference>
<keyword evidence="13" id="KW-0832">Ubl conjugation</keyword>
<evidence type="ECO:0000313" key="22">
    <source>
        <dbReference type="EMBL" id="NXX82007.1"/>
    </source>
</evidence>
<evidence type="ECO:0000256" key="15">
    <source>
        <dbReference type="ARBA" id="ARBA00023034"/>
    </source>
</evidence>
<keyword evidence="17" id="KW-0395">Inflammatory response</keyword>
<feature type="domain" description="NACHT" evidence="21">
    <location>
        <begin position="177"/>
        <end position="380"/>
    </location>
</feature>
<keyword evidence="16" id="KW-0804">Transcription</keyword>
<dbReference type="Proteomes" id="UP000654395">
    <property type="component" value="Unassembled WGS sequence"/>
</dbReference>
<evidence type="ECO:0000256" key="13">
    <source>
        <dbReference type="ARBA" id="ARBA00022843"/>
    </source>
</evidence>
<keyword evidence="23" id="KW-1185">Reference proteome</keyword>
<dbReference type="CDD" id="cd08321">
    <property type="entry name" value="Pyrin_ASC-like"/>
    <property type="match status" value="1"/>
</dbReference>
<keyword evidence="7" id="KW-0597">Phosphoprotein</keyword>
<evidence type="ECO:0000259" key="21">
    <source>
        <dbReference type="PROSITE" id="PS50837"/>
    </source>
</evidence>
<keyword evidence="10" id="KW-0378">Hydrolase</keyword>
<dbReference type="InterPro" id="IPR027417">
    <property type="entry name" value="P-loop_NTPase"/>
</dbReference>
<feature type="compositionally biased region" description="Basic and acidic residues" evidence="19">
    <location>
        <begin position="138"/>
        <end position="151"/>
    </location>
</feature>
<dbReference type="GO" id="GO:0045087">
    <property type="term" value="P:innate immune response"/>
    <property type="evidence" value="ECO:0007669"/>
    <property type="project" value="UniProtKB-KW"/>
</dbReference>
<dbReference type="SUPFAM" id="SSF52540">
    <property type="entry name" value="P-loop containing nucleoside triphosphate hydrolases"/>
    <property type="match status" value="1"/>
</dbReference>
<dbReference type="SMART" id="SM00368">
    <property type="entry name" value="LRR_RI"/>
    <property type="match status" value="2"/>
</dbReference>
<organism evidence="22 23">
    <name type="scientific">Urocolius indicus</name>
    <name type="common">Red-faced mousebird</name>
    <name type="synonym">Colius indicus</name>
    <dbReference type="NCBI Taxonomy" id="458196"/>
    <lineage>
        <taxon>Eukaryota</taxon>
        <taxon>Metazoa</taxon>
        <taxon>Chordata</taxon>
        <taxon>Craniata</taxon>
        <taxon>Vertebrata</taxon>
        <taxon>Euteleostomi</taxon>
        <taxon>Archelosauria</taxon>
        <taxon>Archosauria</taxon>
        <taxon>Dinosauria</taxon>
        <taxon>Saurischia</taxon>
        <taxon>Theropoda</taxon>
        <taxon>Coelurosauria</taxon>
        <taxon>Aves</taxon>
        <taxon>Neognathae</taxon>
        <taxon>Neoaves</taxon>
        <taxon>Telluraves</taxon>
        <taxon>Coraciimorphae</taxon>
        <taxon>Coliiformes</taxon>
        <taxon>Coliidae</taxon>
        <taxon>Urocolius</taxon>
    </lineage>
</organism>
<dbReference type="GO" id="GO:0005634">
    <property type="term" value="C:nucleus"/>
    <property type="evidence" value="ECO:0007669"/>
    <property type="project" value="UniProtKB-SubCell"/>
</dbReference>
<dbReference type="SUPFAM" id="SSF47986">
    <property type="entry name" value="DEATH domain"/>
    <property type="match status" value="1"/>
</dbReference>
<dbReference type="GO" id="GO:0005524">
    <property type="term" value="F:ATP binding"/>
    <property type="evidence" value="ECO:0007669"/>
    <property type="project" value="UniProtKB-KW"/>
</dbReference>
<dbReference type="InterPro" id="IPR032675">
    <property type="entry name" value="LRR_dom_sf"/>
</dbReference>
<keyword evidence="11" id="KW-0256">Endoplasmic reticulum</keyword>
<dbReference type="InterPro" id="IPR050637">
    <property type="entry name" value="NLRP_innate_immun_reg"/>
</dbReference>
<keyword evidence="14" id="KW-0805">Transcription regulation</keyword>
<dbReference type="InterPro" id="IPR041267">
    <property type="entry name" value="NLRP_HD2"/>
</dbReference>
<evidence type="ECO:0000256" key="19">
    <source>
        <dbReference type="SAM" id="MobiDB-lite"/>
    </source>
</evidence>
<keyword evidence="8" id="KW-0677">Repeat</keyword>
<gene>
    <name evidence="22" type="primary">Nlrp3</name>
    <name evidence="22" type="ORF">UROIND_R03240</name>
</gene>
<keyword evidence="12" id="KW-0067">ATP-binding</keyword>
<keyword evidence="15" id="KW-0333">Golgi apparatus</keyword>
<dbReference type="Gene3D" id="1.10.533.10">
    <property type="entry name" value="Death Domain, Fas"/>
    <property type="match status" value="1"/>
</dbReference>
<evidence type="ECO:0000256" key="16">
    <source>
        <dbReference type="ARBA" id="ARBA00023163"/>
    </source>
</evidence>
<comment type="subcellular location">
    <subcellularLocation>
        <location evidence="2">Endoplasmic reticulum</location>
    </subcellularLocation>
    <subcellularLocation>
        <location evidence="3">Golgi apparatus</location>
    </subcellularLocation>
    <subcellularLocation>
        <location evidence="1">Inflammasome</location>
    </subcellularLocation>
    <subcellularLocation>
        <location evidence="4">Secreted</location>
    </subcellularLocation>
</comment>
<dbReference type="PANTHER" id="PTHR45690:SF19">
    <property type="entry name" value="NACHT, LRR AND PYD DOMAINS-CONTAINING PROTEIN 3"/>
    <property type="match status" value="1"/>
</dbReference>
<reference evidence="22" key="1">
    <citation type="submission" date="2020-02" db="EMBL/GenBank/DDBJ databases">
        <title>Bird 10,000 Genomes (B10K) Project - Family phase.</title>
        <authorList>
            <person name="Zhang G."/>
        </authorList>
    </citation>
    <scope>NUCLEOTIDE SEQUENCE</scope>
    <source>
        <strain evidence="22">B10K-DU-030-59</strain>
    </source>
</reference>
<evidence type="ECO:0000313" key="23">
    <source>
        <dbReference type="Proteomes" id="UP000654395"/>
    </source>
</evidence>
<evidence type="ECO:0000256" key="4">
    <source>
        <dbReference type="ARBA" id="ARBA00004613"/>
    </source>
</evidence>
<keyword evidence="9" id="KW-0547">Nucleotide-binding</keyword>
<name>A0A852L0Y7_UROIN</name>
<evidence type="ECO:0000256" key="8">
    <source>
        <dbReference type="ARBA" id="ARBA00022737"/>
    </source>
</evidence>
<dbReference type="SUPFAM" id="SSF52047">
    <property type="entry name" value="RNI-like"/>
    <property type="match status" value="1"/>
</dbReference>
<dbReference type="PROSITE" id="PS50824">
    <property type="entry name" value="DAPIN"/>
    <property type="match status" value="1"/>
</dbReference>
<dbReference type="PROSITE" id="PS50837">
    <property type="entry name" value="NACHT"/>
    <property type="match status" value="1"/>
</dbReference>
<evidence type="ECO:0000256" key="9">
    <source>
        <dbReference type="ARBA" id="ARBA00022741"/>
    </source>
</evidence>